<gene>
    <name evidence="3" type="ORF">MKQ68_21125</name>
</gene>
<proteinExistence type="predicted"/>
<dbReference type="InterPro" id="IPR001322">
    <property type="entry name" value="Lamin_tail_dom"/>
</dbReference>
<feature type="domain" description="LTD" evidence="2">
    <location>
        <begin position="309"/>
        <end position="412"/>
    </location>
</feature>
<dbReference type="RefSeq" id="WP_264280830.1">
    <property type="nucleotide sequence ID" value="NZ_CP107006.1"/>
</dbReference>
<dbReference type="Gene3D" id="2.60.120.560">
    <property type="entry name" value="Exo-inulinase, domain 1"/>
    <property type="match status" value="1"/>
</dbReference>
<name>A0ABY6J1S5_9BACT</name>
<feature type="chain" id="PRO_5046761825" evidence="1">
    <location>
        <begin position="19"/>
        <end position="834"/>
    </location>
</feature>
<dbReference type="InterPro" id="IPR036415">
    <property type="entry name" value="Lamin_tail_dom_sf"/>
</dbReference>
<accession>A0ABY6J1S5</accession>
<dbReference type="EMBL" id="CP107006">
    <property type="protein sequence ID" value="UYQ92587.1"/>
    <property type="molecule type" value="Genomic_DNA"/>
</dbReference>
<evidence type="ECO:0000256" key="1">
    <source>
        <dbReference type="SAM" id="SignalP"/>
    </source>
</evidence>
<sequence length="834" mass="91105">MLTRIVCALLCAPLLAYGQFSENFNVSGMHELPAWKGSDSSWTITNGVLKSVSNRANATFYLSRQATTPTEVQWEWWIRLDFNTSSTNYADVFLVADDDSLPAAAGYFVRIGNTQDEVSLYRKTRNGTITKLIDGRDGSTAATANELMVKVTRTANNEWQLFTSPPDGRFTKEGKMTDTATLQGGYFGLLVRQSTSGFWGKHYFDSIACAAFVPDTNPPLLVQLEVRDSQHIFVLFSETPDSLNVKNFSPLPAMLSQDVSTPGGYLLYYDTPFVSTAPFAFTINNVRDEVQLIMPALDTSLVYYRPQRYDIVMNEIFADPSPSVGLPTFEYVELYNRSDYPIRLDGWRFFAGEDSVILPPYRLPADSFVVLCSAGKFNRALTIAHFPTLGNEQDNLGLYDAAGSMMHAVSYTKEWYQSDLRKEGGWSLEMIDANAACSGQANWKASTALLGGTPGQVNAVAGLLSEQQSPAIVELSTPDSLQLHLAFNYVLDSIAVSIAGMATQAVASTPPAFLSATITLPEALRTGRLYDVQLISAKSCSGLSPTNESFSFGLPEPAVAGGVIINEVLFNPPPGVEDFVELFNSGKQVIDLSQLYLANRKADGSLDNITRIAAERQLLPGGYVALTGQRLALCRQYACKAVRDVIQLPIPSFPDDAGTVVLLDRQGTVLDEFAYSEKQHFPLITNREGISLERLSDQTPATWHSAASQAGHATPGYVNSQQSAAGASTTAFSVTPEVFSPDNDGRDDLAFIHYNFTAPGKVANITVFDAAGRRVCLLARNHLLGNTGRLTWNGLSDAQEALPVGAYVIYAEVFDAAGRVERWRLPVMLGRGWR</sequence>
<dbReference type="Gene3D" id="2.60.40.4070">
    <property type="match status" value="1"/>
</dbReference>
<evidence type="ECO:0000313" key="4">
    <source>
        <dbReference type="Proteomes" id="UP001162741"/>
    </source>
</evidence>
<protein>
    <submittedName>
        <fullName evidence="3">Lamin tail domain-containing protein</fullName>
    </submittedName>
</protein>
<evidence type="ECO:0000313" key="3">
    <source>
        <dbReference type="EMBL" id="UYQ92587.1"/>
    </source>
</evidence>
<dbReference type="Pfam" id="PF00932">
    <property type="entry name" value="LTD"/>
    <property type="match status" value="2"/>
</dbReference>
<dbReference type="Proteomes" id="UP001162741">
    <property type="component" value="Chromosome"/>
</dbReference>
<keyword evidence="1" id="KW-0732">Signal</keyword>
<dbReference type="SUPFAM" id="SSF74853">
    <property type="entry name" value="Lamin A/C globular tail domain"/>
    <property type="match status" value="1"/>
</dbReference>
<evidence type="ECO:0000259" key="2">
    <source>
        <dbReference type="Pfam" id="PF00932"/>
    </source>
</evidence>
<feature type="domain" description="LTD" evidence="2">
    <location>
        <begin position="558"/>
        <end position="676"/>
    </location>
</feature>
<feature type="signal peptide" evidence="1">
    <location>
        <begin position="1"/>
        <end position="18"/>
    </location>
</feature>
<organism evidence="3 4">
    <name type="scientific">Chitinophaga horti</name>
    <dbReference type="NCBI Taxonomy" id="2920382"/>
    <lineage>
        <taxon>Bacteria</taxon>
        <taxon>Pseudomonadati</taxon>
        <taxon>Bacteroidota</taxon>
        <taxon>Chitinophagia</taxon>
        <taxon>Chitinophagales</taxon>
        <taxon>Chitinophagaceae</taxon>
        <taxon>Chitinophaga</taxon>
    </lineage>
</organism>
<keyword evidence="4" id="KW-1185">Reference proteome</keyword>
<reference evidence="3" key="1">
    <citation type="submission" date="2022-10" db="EMBL/GenBank/DDBJ databases">
        <title>Chitinophaga sp. nov., isolated from soil.</title>
        <authorList>
            <person name="Jeon C.O."/>
        </authorList>
    </citation>
    <scope>NUCLEOTIDE SEQUENCE</scope>
    <source>
        <strain evidence="3">R8</strain>
    </source>
</reference>